<reference evidence="1 2" key="1">
    <citation type="submission" date="2014-04" db="EMBL/GenBank/DDBJ databases">
        <authorList>
            <consortium name="DOE Joint Genome Institute"/>
            <person name="Kuo A."/>
            <person name="Kohler A."/>
            <person name="Costa M.D."/>
            <person name="Nagy L.G."/>
            <person name="Floudas D."/>
            <person name="Copeland A."/>
            <person name="Barry K.W."/>
            <person name="Cichocki N."/>
            <person name="Veneault-Fourrey C."/>
            <person name="LaButti K."/>
            <person name="Lindquist E.A."/>
            <person name="Lipzen A."/>
            <person name="Lundell T."/>
            <person name="Morin E."/>
            <person name="Murat C."/>
            <person name="Sun H."/>
            <person name="Tunlid A."/>
            <person name="Henrissat B."/>
            <person name="Grigoriev I.V."/>
            <person name="Hibbett D.S."/>
            <person name="Martin F."/>
            <person name="Nordberg H.P."/>
            <person name="Cantor M.N."/>
            <person name="Hua S.X."/>
        </authorList>
    </citation>
    <scope>NUCLEOTIDE SEQUENCE [LARGE SCALE GENOMIC DNA]</scope>
    <source>
        <strain evidence="1 2">Marx 270</strain>
    </source>
</reference>
<organism evidence="1 2">
    <name type="scientific">Pisolithus tinctorius Marx 270</name>
    <dbReference type="NCBI Taxonomy" id="870435"/>
    <lineage>
        <taxon>Eukaryota</taxon>
        <taxon>Fungi</taxon>
        <taxon>Dikarya</taxon>
        <taxon>Basidiomycota</taxon>
        <taxon>Agaricomycotina</taxon>
        <taxon>Agaricomycetes</taxon>
        <taxon>Agaricomycetidae</taxon>
        <taxon>Boletales</taxon>
        <taxon>Sclerodermatineae</taxon>
        <taxon>Pisolithaceae</taxon>
        <taxon>Pisolithus</taxon>
    </lineage>
</organism>
<dbReference type="InParanoid" id="A0A0C3PXC0"/>
<dbReference type="AlphaFoldDB" id="A0A0C3PXC0"/>
<accession>A0A0C3PXC0</accession>
<protein>
    <submittedName>
        <fullName evidence="1">Uncharacterized protein</fullName>
    </submittedName>
</protein>
<evidence type="ECO:0000313" key="1">
    <source>
        <dbReference type="EMBL" id="KIO13624.1"/>
    </source>
</evidence>
<evidence type="ECO:0000313" key="2">
    <source>
        <dbReference type="Proteomes" id="UP000054217"/>
    </source>
</evidence>
<gene>
    <name evidence="1" type="ORF">M404DRAFT_588942</name>
</gene>
<sequence length="200" mass="22688">MVSQLGHAPRSYKEDLDKVSFYSTFTEDDLSKTPTMPSTGPRCGLFHRHCQLFELCQPEWNVTYLLMSSYVWTLPWWAAIWGFPGNRTRGCHSGMPRVSDEPAGANVSSSWRICNALDVRSSDPTVDTNRIAFSITCPTRSRTGELRRSCSPADIEPGVTRINGQEFCIPYQRRFYSDMPLSATQRDDPCIMPLVDPLMH</sequence>
<name>A0A0C3PXC0_PISTI</name>
<reference evidence="2" key="2">
    <citation type="submission" date="2015-01" db="EMBL/GenBank/DDBJ databases">
        <title>Evolutionary Origins and Diversification of the Mycorrhizal Mutualists.</title>
        <authorList>
            <consortium name="DOE Joint Genome Institute"/>
            <consortium name="Mycorrhizal Genomics Consortium"/>
            <person name="Kohler A."/>
            <person name="Kuo A."/>
            <person name="Nagy L.G."/>
            <person name="Floudas D."/>
            <person name="Copeland A."/>
            <person name="Barry K.W."/>
            <person name="Cichocki N."/>
            <person name="Veneault-Fourrey C."/>
            <person name="LaButti K."/>
            <person name="Lindquist E.A."/>
            <person name="Lipzen A."/>
            <person name="Lundell T."/>
            <person name="Morin E."/>
            <person name="Murat C."/>
            <person name="Riley R."/>
            <person name="Ohm R."/>
            <person name="Sun H."/>
            <person name="Tunlid A."/>
            <person name="Henrissat B."/>
            <person name="Grigoriev I.V."/>
            <person name="Hibbett D.S."/>
            <person name="Martin F."/>
        </authorList>
    </citation>
    <scope>NUCLEOTIDE SEQUENCE [LARGE SCALE GENOMIC DNA]</scope>
    <source>
        <strain evidence="2">Marx 270</strain>
    </source>
</reference>
<proteinExistence type="predicted"/>
<dbReference type="EMBL" id="KN831946">
    <property type="protein sequence ID" value="KIO13624.1"/>
    <property type="molecule type" value="Genomic_DNA"/>
</dbReference>
<dbReference type="HOGENOM" id="CLU_1366742_0_0_1"/>
<keyword evidence="2" id="KW-1185">Reference proteome</keyword>
<dbReference type="Proteomes" id="UP000054217">
    <property type="component" value="Unassembled WGS sequence"/>
</dbReference>